<dbReference type="Proteomes" id="UP000619788">
    <property type="component" value="Unassembled WGS sequence"/>
</dbReference>
<keyword evidence="3" id="KW-1185">Reference proteome</keyword>
<feature type="transmembrane region" description="Helical" evidence="1">
    <location>
        <begin position="12"/>
        <end position="34"/>
    </location>
</feature>
<dbReference type="AlphaFoldDB" id="A0A8J3WMB1"/>
<evidence type="ECO:0000313" key="3">
    <source>
        <dbReference type="Proteomes" id="UP000619788"/>
    </source>
</evidence>
<feature type="transmembrane region" description="Helical" evidence="1">
    <location>
        <begin position="46"/>
        <end position="65"/>
    </location>
</feature>
<comment type="caution">
    <text evidence="2">The sequence shown here is derived from an EMBL/GenBank/DDBJ whole genome shotgun (WGS) entry which is preliminary data.</text>
</comment>
<keyword evidence="1" id="KW-0812">Transmembrane</keyword>
<gene>
    <name evidence="2" type="ORF">Psi01_39320</name>
</gene>
<accession>A0A8J3WMB1</accession>
<name>A0A8J3WMB1_9ACTN</name>
<protein>
    <submittedName>
        <fullName evidence="2">Uncharacterized protein</fullName>
    </submittedName>
</protein>
<organism evidence="2 3">
    <name type="scientific">Planobispora siamensis</name>
    <dbReference type="NCBI Taxonomy" id="936338"/>
    <lineage>
        <taxon>Bacteria</taxon>
        <taxon>Bacillati</taxon>
        <taxon>Actinomycetota</taxon>
        <taxon>Actinomycetes</taxon>
        <taxon>Streptosporangiales</taxon>
        <taxon>Streptosporangiaceae</taxon>
        <taxon>Planobispora</taxon>
    </lineage>
</organism>
<evidence type="ECO:0000313" key="2">
    <source>
        <dbReference type="EMBL" id="GIH93302.1"/>
    </source>
</evidence>
<keyword evidence="1" id="KW-0472">Membrane</keyword>
<dbReference type="EMBL" id="BOOJ01000032">
    <property type="protein sequence ID" value="GIH93302.1"/>
    <property type="molecule type" value="Genomic_DNA"/>
</dbReference>
<feature type="transmembrane region" description="Helical" evidence="1">
    <location>
        <begin position="77"/>
        <end position="95"/>
    </location>
</feature>
<keyword evidence="1" id="KW-1133">Transmembrane helix</keyword>
<reference evidence="2 3" key="1">
    <citation type="submission" date="2021-01" db="EMBL/GenBank/DDBJ databases">
        <title>Whole genome shotgun sequence of Planobispora siamensis NBRC 107568.</title>
        <authorList>
            <person name="Komaki H."/>
            <person name="Tamura T."/>
        </authorList>
    </citation>
    <scope>NUCLEOTIDE SEQUENCE [LARGE SCALE GENOMIC DNA]</scope>
    <source>
        <strain evidence="2 3">NBRC 107568</strain>
    </source>
</reference>
<sequence length="158" mass="17287">MHTASFWQVTGWMAGFLFIFPLLCYLLWIAFFGFRNSMAFGITYGIFLLLEFLLALPALLVMRTIGPFPTLSAPAQALAAVGAVLAVTAFTPLLAPMARWPLYFVVCGRPPVVATKFAASYTYSVAGQRGYSVDPLSATHLFRTEQAAIRAGFHRGPD</sequence>
<proteinExistence type="predicted"/>
<evidence type="ECO:0000256" key="1">
    <source>
        <dbReference type="SAM" id="Phobius"/>
    </source>
</evidence>
<dbReference type="RefSeq" id="WP_204065471.1">
    <property type="nucleotide sequence ID" value="NZ_BOOJ01000032.1"/>
</dbReference>